<dbReference type="Proteomes" id="UP000239872">
    <property type="component" value="Unassembled WGS sequence"/>
</dbReference>
<feature type="transmembrane region" description="Helical" evidence="1">
    <location>
        <begin position="6"/>
        <end position="23"/>
    </location>
</feature>
<dbReference type="AlphaFoldDB" id="A0A2S7SW84"/>
<accession>A0A2S7SW84</accession>
<sequence length="138" mass="15875">MLIAPVFFLSFFGMIFGIVYMRNKENMAMIDRGINPRTPKIASPRPFLSLKFGLLLCGVGLGLFLAFLVDELMMKHNVMVGGEMDYREYPQIYFAMIGLFGGLGLVISYLIEKRDWMDKKWDEKETNIKYLPSEKTPS</sequence>
<dbReference type="OrthoDB" id="678489at2"/>
<feature type="transmembrane region" description="Helical" evidence="1">
    <location>
        <begin position="47"/>
        <end position="69"/>
    </location>
</feature>
<keyword evidence="4" id="KW-1185">Reference proteome</keyword>
<keyword evidence="1" id="KW-0472">Membrane</keyword>
<dbReference type="EMBL" id="PPSL01000003">
    <property type="protein sequence ID" value="PQJ11190.1"/>
    <property type="molecule type" value="Genomic_DNA"/>
</dbReference>
<gene>
    <name evidence="3" type="ORF">CJD36_014460</name>
</gene>
<dbReference type="InterPro" id="IPR046216">
    <property type="entry name" value="DUF6249"/>
</dbReference>
<evidence type="ECO:0000313" key="4">
    <source>
        <dbReference type="Proteomes" id="UP000239872"/>
    </source>
</evidence>
<evidence type="ECO:0000313" key="3">
    <source>
        <dbReference type="EMBL" id="PQJ11190.1"/>
    </source>
</evidence>
<keyword evidence="1" id="KW-1133">Transmembrane helix</keyword>
<evidence type="ECO:0000259" key="2">
    <source>
        <dbReference type="Pfam" id="PF19762"/>
    </source>
</evidence>
<keyword evidence="1" id="KW-0812">Transmembrane</keyword>
<evidence type="ECO:0000256" key="1">
    <source>
        <dbReference type="SAM" id="Phobius"/>
    </source>
</evidence>
<proteinExistence type="predicted"/>
<name>A0A2S7SW84_9BACT</name>
<dbReference type="Pfam" id="PF19762">
    <property type="entry name" value="DUF6249"/>
    <property type="match status" value="1"/>
</dbReference>
<reference evidence="3 4" key="1">
    <citation type="submission" date="2018-01" db="EMBL/GenBank/DDBJ databases">
        <title>A novel member of the phylum Bacteroidetes isolated from glacier ice.</title>
        <authorList>
            <person name="Liu Q."/>
            <person name="Xin Y.-H."/>
        </authorList>
    </citation>
    <scope>NUCLEOTIDE SEQUENCE [LARGE SCALE GENOMIC DNA]</scope>
    <source>
        <strain evidence="3 4">RB1R16</strain>
    </source>
</reference>
<comment type="caution">
    <text evidence="3">The sequence shown here is derived from an EMBL/GenBank/DDBJ whole genome shotgun (WGS) entry which is preliminary data.</text>
</comment>
<protein>
    <recommendedName>
        <fullName evidence="2">DUF6249 domain-containing protein</fullName>
    </recommendedName>
</protein>
<feature type="domain" description="DUF6249" evidence="2">
    <location>
        <begin position="3"/>
        <end position="113"/>
    </location>
</feature>
<organism evidence="3 4">
    <name type="scientific">Flavipsychrobacter stenotrophus</name>
    <dbReference type="NCBI Taxonomy" id="2077091"/>
    <lineage>
        <taxon>Bacteria</taxon>
        <taxon>Pseudomonadati</taxon>
        <taxon>Bacteroidota</taxon>
        <taxon>Chitinophagia</taxon>
        <taxon>Chitinophagales</taxon>
        <taxon>Chitinophagaceae</taxon>
        <taxon>Flavipsychrobacter</taxon>
    </lineage>
</organism>
<feature type="transmembrane region" description="Helical" evidence="1">
    <location>
        <begin position="89"/>
        <end position="111"/>
    </location>
</feature>